<evidence type="ECO:0000256" key="4">
    <source>
        <dbReference type="ARBA" id="ARBA00010617"/>
    </source>
</evidence>
<dbReference type="OrthoDB" id="1470350at2759"/>
<evidence type="ECO:0000256" key="1">
    <source>
        <dbReference type="ARBA" id="ARBA00001971"/>
    </source>
</evidence>
<dbReference type="PRINTS" id="PR00463">
    <property type="entry name" value="EP450I"/>
</dbReference>
<dbReference type="PANTHER" id="PTHR24305">
    <property type="entry name" value="CYTOCHROME P450"/>
    <property type="match status" value="1"/>
</dbReference>
<protein>
    <submittedName>
        <fullName evidence="15">Cytochrome P450</fullName>
    </submittedName>
</protein>
<keyword evidence="6" id="KW-0812">Transmembrane</keyword>
<dbReference type="GO" id="GO:0016705">
    <property type="term" value="F:oxidoreductase activity, acting on paired donors, with incorporation or reduction of molecular oxygen"/>
    <property type="evidence" value="ECO:0007669"/>
    <property type="project" value="InterPro"/>
</dbReference>
<keyword evidence="8" id="KW-1133">Transmembrane helix</keyword>
<evidence type="ECO:0000256" key="5">
    <source>
        <dbReference type="ARBA" id="ARBA00022617"/>
    </source>
</evidence>
<evidence type="ECO:0000256" key="9">
    <source>
        <dbReference type="ARBA" id="ARBA00023002"/>
    </source>
</evidence>
<dbReference type="InterPro" id="IPR001128">
    <property type="entry name" value="Cyt_P450"/>
</dbReference>
<keyword evidence="5 13" id="KW-0349">Heme</keyword>
<keyword evidence="7 13" id="KW-0479">Metal-binding</keyword>
<evidence type="ECO:0000256" key="7">
    <source>
        <dbReference type="ARBA" id="ARBA00022723"/>
    </source>
</evidence>
<dbReference type="GO" id="GO:0004497">
    <property type="term" value="F:monooxygenase activity"/>
    <property type="evidence" value="ECO:0007669"/>
    <property type="project" value="UniProtKB-KW"/>
</dbReference>
<organism evidence="15 16">
    <name type="scientific">Cristinia sonorae</name>
    <dbReference type="NCBI Taxonomy" id="1940300"/>
    <lineage>
        <taxon>Eukaryota</taxon>
        <taxon>Fungi</taxon>
        <taxon>Dikarya</taxon>
        <taxon>Basidiomycota</taxon>
        <taxon>Agaricomycotina</taxon>
        <taxon>Agaricomycetes</taxon>
        <taxon>Agaricomycetidae</taxon>
        <taxon>Agaricales</taxon>
        <taxon>Pleurotineae</taxon>
        <taxon>Stephanosporaceae</taxon>
        <taxon>Cristinia</taxon>
    </lineage>
</organism>
<dbReference type="GO" id="GO:0020037">
    <property type="term" value="F:heme binding"/>
    <property type="evidence" value="ECO:0007669"/>
    <property type="project" value="InterPro"/>
</dbReference>
<dbReference type="SUPFAM" id="SSF48264">
    <property type="entry name" value="Cytochrome P450"/>
    <property type="match status" value="1"/>
</dbReference>
<sequence>MMNSSAVILLGVIIGIWTTQRIVAFRNAVRGIKNHTGLRVLLDIPGLSIYMPRIPYVTGGKDGRWDAKWGAFERFGAGIFASVSLLPKVRVTFSIADASAIKEILSSRHRFPKPIDQYRLLRIFGDNIVASEGDDWKRYRKICGPSFSERNNKLVWDETVRIVRELVEGVWGVERREVGVEHAMEVAMPLALFTIGSAGFGRRMSWTEEFTPSSKTRLSFKDTLHYVSEGFMTKIIVPRWAVSFHKSFSQVSLAYDELKRYMYEMIEQRRTAVTKEERYDLLSSLLDANDNEVSPNGEPALTDEELLSNIYIFLIAGHETTAHTLCFAWGLLALYQDEQERAYQEIKNAIPDDRNPSYQDIASLKYIEAILNETLRLYPAAPIIPKLSAEDTTLTTTNNAGEKVTVPIPAGSIINLHLYGLHYNPNHWEDPEVFRPSRFLGDWPRDSFVPFSGGVRSCLGRRFAELEFMAATVVILRNYKISVKEDSKFAGETFEERKARVMRCKLGISLTPVRMPLVFTRRN</sequence>
<dbReference type="EMBL" id="JAEVFJ010000013">
    <property type="protein sequence ID" value="KAH8101152.1"/>
    <property type="molecule type" value="Genomic_DNA"/>
</dbReference>
<name>A0A8K0UQA5_9AGAR</name>
<evidence type="ECO:0000256" key="12">
    <source>
        <dbReference type="ARBA" id="ARBA00023136"/>
    </source>
</evidence>
<dbReference type="CDD" id="cd11070">
    <property type="entry name" value="CYP56-like"/>
    <property type="match status" value="1"/>
</dbReference>
<evidence type="ECO:0000313" key="16">
    <source>
        <dbReference type="Proteomes" id="UP000813824"/>
    </source>
</evidence>
<evidence type="ECO:0000256" key="8">
    <source>
        <dbReference type="ARBA" id="ARBA00022989"/>
    </source>
</evidence>
<dbReference type="GO" id="GO:0016020">
    <property type="term" value="C:membrane"/>
    <property type="evidence" value="ECO:0007669"/>
    <property type="project" value="UniProtKB-SubCell"/>
</dbReference>
<dbReference type="GO" id="GO:0005506">
    <property type="term" value="F:iron ion binding"/>
    <property type="evidence" value="ECO:0007669"/>
    <property type="project" value="InterPro"/>
</dbReference>
<keyword evidence="9 14" id="KW-0560">Oxidoreductase</keyword>
<comment type="pathway">
    <text evidence="3">Secondary metabolite biosynthesis; terpenoid biosynthesis.</text>
</comment>
<dbReference type="Proteomes" id="UP000813824">
    <property type="component" value="Unassembled WGS sequence"/>
</dbReference>
<dbReference type="PRINTS" id="PR00385">
    <property type="entry name" value="P450"/>
</dbReference>
<keyword evidence="10 13" id="KW-0408">Iron</keyword>
<dbReference type="InterPro" id="IPR017972">
    <property type="entry name" value="Cyt_P450_CS"/>
</dbReference>
<dbReference type="Pfam" id="PF00067">
    <property type="entry name" value="p450"/>
    <property type="match status" value="1"/>
</dbReference>
<evidence type="ECO:0000256" key="10">
    <source>
        <dbReference type="ARBA" id="ARBA00023004"/>
    </source>
</evidence>
<dbReference type="InterPro" id="IPR002401">
    <property type="entry name" value="Cyt_P450_E_grp-I"/>
</dbReference>
<dbReference type="PANTHER" id="PTHR24305:SF166">
    <property type="entry name" value="CYTOCHROME P450 12A4, MITOCHONDRIAL-RELATED"/>
    <property type="match status" value="1"/>
</dbReference>
<evidence type="ECO:0000256" key="6">
    <source>
        <dbReference type="ARBA" id="ARBA00022692"/>
    </source>
</evidence>
<proteinExistence type="inferred from homology"/>
<comment type="cofactor">
    <cofactor evidence="1 13">
        <name>heme</name>
        <dbReference type="ChEBI" id="CHEBI:30413"/>
    </cofactor>
</comment>
<evidence type="ECO:0000313" key="15">
    <source>
        <dbReference type="EMBL" id="KAH8101152.1"/>
    </source>
</evidence>
<keyword evidence="11 14" id="KW-0503">Monooxygenase</keyword>
<keyword evidence="12" id="KW-0472">Membrane</keyword>
<feature type="binding site" description="axial binding residue" evidence="13">
    <location>
        <position position="458"/>
    </location>
    <ligand>
        <name>heme</name>
        <dbReference type="ChEBI" id="CHEBI:30413"/>
    </ligand>
    <ligandPart>
        <name>Fe</name>
        <dbReference type="ChEBI" id="CHEBI:18248"/>
    </ligandPart>
</feature>
<dbReference type="Gene3D" id="1.10.630.10">
    <property type="entry name" value="Cytochrome P450"/>
    <property type="match status" value="1"/>
</dbReference>
<evidence type="ECO:0000256" key="3">
    <source>
        <dbReference type="ARBA" id="ARBA00004721"/>
    </source>
</evidence>
<evidence type="ECO:0000256" key="14">
    <source>
        <dbReference type="RuleBase" id="RU000461"/>
    </source>
</evidence>
<evidence type="ECO:0000256" key="13">
    <source>
        <dbReference type="PIRSR" id="PIRSR602401-1"/>
    </source>
</evidence>
<dbReference type="PROSITE" id="PS00086">
    <property type="entry name" value="CYTOCHROME_P450"/>
    <property type="match status" value="1"/>
</dbReference>
<dbReference type="InterPro" id="IPR050121">
    <property type="entry name" value="Cytochrome_P450_monoxygenase"/>
</dbReference>
<evidence type="ECO:0000256" key="11">
    <source>
        <dbReference type="ARBA" id="ARBA00023033"/>
    </source>
</evidence>
<comment type="similarity">
    <text evidence="4 14">Belongs to the cytochrome P450 family.</text>
</comment>
<keyword evidence="16" id="KW-1185">Reference proteome</keyword>
<dbReference type="InterPro" id="IPR036396">
    <property type="entry name" value="Cyt_P450_sf"/>
</dbReference>
<dbReference type="AlphaFoldDB" id="A0A8K0UQA5"/>
<gene>
    <name evidence="15" type="ORF">BXZ70DRAFT_1007547</name>
</gene>
<comment type="subcellular location">
    <subcellularLocation>
        <location evidence="2">Membrane</location>
    </subcellularLocation>
</comment>
<reference evidence="15" key="1">
    <citation type="journal article" date="2021" name="New Phytol.">
        <title>Evolutionary innovations through gain and loss of genes in the ectomycorrhizal Boletales.</title>
        <authorList>
            <person name="Wu G."/>
            <person name="Miyauchi S."/>
            <person name="Morin E."/>
            <person name="Kuo A."/>
            <person name="Drula E."/>
            <person name="Varga T."/>
            <person name="Kohler A."/>
            <person name="Feng B."/>
            <person name="Cao Y."/>
            <person name="Lipzen A."/>
            <person name="Daum C."/>
            <person name="Hundley H."/>
            <person name="Pangilinan J."/>
            <person name="Johnson J."/>
            <person name="Barry K."/>
            <person name="LaButti K."/>
            <person name="Ng V."/>
            <person name="Ahrendt S."/>
            <person name="Min B."/>
            <person name="Choi I.G."/>
            <person name="Park H."/>
            <person name="Plett J.M."/>
            <person name="Magnuson J."/>
            <person name="Spatafora J.W."/>
            <person name="Nagy L.G."/>
            <person name="Henrissat B."/>
            <person name="Grigoriev I.V."/>
            <person name="Yang Z.L."/>
            <person name="Xu J."/>
            <person name="Martin F.M."/>
        </authorList>
    </citation>
    <scope>NUCLEOTIDE SEQUENCE</scope>
    <source>
        <strain evidence="15">KKN 215</strain>
    </source>
</reference>
<evidence type="ECO:0000256" key="2">
    <source>
        <dbReference type="ARBA" id="ARBA00004370"/>
    </source>
</evidence>
<accession>A0A8K0UQA5</accession>
<comment type="caution">
    <text evidence="15">The sequence shown here is derived from an EMBL/GenBank/DDBJ whole genome shotgun (WGS) entry which is preliminary data.</text>
</comment>